<evidence type="ECO:0000256" key="3">
    <source>
        <dbReference type="ARBA" id="ARBA00023277"/>
    </source>
</evidence>
<keyword evidence="7" id="KW-0136">Cellulose degradation</keyword>
<dbReference type="CDD" id="cd02850">
    <property type="entry name" value="E_set_Cellulase_N"/>
    <property type="match status" value="1"/>
</dbReference>
<dbReference type="PROSITE" id="PS00698">
    <property type="entry name" value="GH9_3"/>
    <property type="match status" value="1"/>
</dbReference>
<dbReference type="EC" id="3.2.1.4" evidence="7"/>
<dbReference type="Pfam" id="PF02927">
    <property type="entry name" value="CelD_N"/>
    <property type="match status" value="1"/>
</dbReference>
<dbReference type="Gene3D" id="1.50.10.10">
    <property type="match status" value="1"/>
</dbReference>
<keyword evidence="4 6" id="KW-0326">Glycosidase</keyword>
<gene>
    <name evidence="10" type="ORF">E6C60_1945</name>
</gene>
<dbReference type="InterPro" id="IPR033126">
    <property type="entry name" value="Glyco_hydro_9_Asp/Glu_AS"/>
</dbReference>
<dbReference type="InterPro" id="IPR014756">
    <property type="entry name" value="Ig_E-set"/>
</dbReference>
<dbReference type="InterPro" id="IPR001701">
    <property type="entry name" value="Glyco_hydro_9"/>
</dbReference>
<dbReference type="GO" id="GO:0008810">
    <property type="term" value="F:cellulase activity"/>
    <property type="evidence" value="ECO:0007669"/>
    <property type="project" value="UniProtKB-EC"/>
</dbReference>
<comment type="catalytic activity">
    <reaction evidence="7">
        <text>Endohydrolysis of (1-&gt;4)-beta-D-glucosidic linkages in cellulose, lichenin and cereal beta-D-glucans.</text>
        <dbReference type="EC" id="3.2.1.4"/>
    </reaction>
</comment>
<comment type="similarity">
    <text evidence="1 6 7">Belongs to the glycosyl hydrolase 9 (cellulase E) family.</text>
</comment>
<dbReference type="SUPFAM" id="SSF48208">
    <property type="entry name" value="Six-hairpin glycosidases"/>
    <property type="match status" value="1"/>
</dbReference>
<keyword evidence="3 6" id="KW-0119">Carbohydrate metabolism</keyword>
<accession>A0A4P8XLX2</accession>
<evidence type="ECO:0000256" key="6">
    <source>
        <dbReference type="PROSITE-ProRule" id="PRU10060"/>
    </source>
</evidence>
<dbReference type="EMBL" id="CP040396">
    <property type="protein sequence ID" value="QCT02660.1"/>
    <property type="molecule type" value="Genomic_DNA"/>
</dbReference>
<feature type="active site" evidence="6">
    <location>
        <position position="514"/>
    </location>
</feature>
<evidence type="ECO:0000259" key="9">
    <source>
        <dbReference type="Pfam" id="PF02927"/>
    </source>
</evidence>
<dbReference type="InterPro" id="IPR008928">
    <property type="entry name" value="6-hairpin_glycosidase_sf"/>
</dbReference>
<reference evidence="10 11" key="1">
    <citation type="submission" date="2019-05" db="EMBL/GenBank/DDBJ databases">
        <authorList>
            <person name="Chen C."/>
        </authorList>
    </citation>
    <scope>NUCLEOTIDE SEQUENCE [LARGE SCALE GENOMIC DNA]</scope>
    <source>
        <strain evidence="10 11">HB172198</strain>
    </source>
</reference>
<protein>
    <recommendedName>
        <fullName evidence="7">Endoglucanase</fullName>
        <ecNumber evidence="7">3.2.1.4</ecNumber>
    </recommendedName>
</protein>
<dbReference type="Pfam" id="PF00759">
    <property type="entry name" value="Glyco_hydro_9"/>
    <property type="match status" value="1"/>
</dbReference>
<dbReference type="RefSeq" id="WP_138225649.1">
    <property type="nucleotide sequence ID" value="NZ_CP040396.1"/>
</dbReference>
<evidence type="ECO:0000313" key="10">
    <source>
        <dbReference type="EMBL" id="QCT02660.1"/>
    </source>
</evidence>
<dbReference type="SUPFAM" id="SSF81296">
    <property type="entry name" value="E set domains"/>
    <property type="match status" value="1"/>
</dbReference>
<feature type="active site" evidence="6">
    <location>
        <position position="523"/>
    </location>
</feature>
<evidence type="ECO:0000256" key="7">
    <source>
        <dbReference type="RuleBase" id="RU361166"/>
    </source>
</evidence>
<evidence type="ECO:0000259" key="8">
    <source>
        <dbReference type="Pfam" id="PF00759"/>
    </source>
</evidence>
<dbReference type="AlphaFoldDB" id="A0A4P8XLX2"/>
<dbReference type="Proteomes" id="UP000300879">
    <property type="component" value="Chromosome"/>
</dbReference>
<dbReference type="KEGG" id="palo:E6C60_1945"/>
<keyword evidence="5 6" id="KW-0624">Polysaccharide degradation</keyword>
<dbReference type="InterPro" id="IPR013783">
    <property type="entry name" value="Ig-like_fold"/>
</dbReference>
<evidence type="ECO:0000256" key="2">
    <source>
        <dbReference type="ARBA" id="ARBA00022801"/>
    </source>
</evidence>
<dbReference type="Gene3D" id="2.60.40.10">
    <property type="entry name" value="Immunoglobulins"/>
    <property type="match status" value="1"/>
</dbReference>
<dbReference type="OrthoDB" id="9758662at2"/>
<dbReference type="InterPro" id="IPR012341">
    <property type="entry name" value="6hp_glycosidase-like_sf"/>
</dbReference>
<feature type="domain" description="Cellulase Ig-like" evidence="9">
    <location>
        <begin position="8"/>
        <end position="83"/>
    </location>
</feature>
<dbReference type="GO" id="GO:0030245">
    <property type="term" value="P:cellulose catabolic process"/>
    <property type="evidence" value="ECO:0007669"/>
    <property type="project" value="UniProtKB-KW"/>
</dbReference>
<proteinExistence type="inferred from homology"/>
<dbReference type="InterPro" id="IPR004197">
    <property type="entry name" value="Cellulase_Ig-like"/>
</dbReference>
<keyword evidence="2 6" id="KW-0378">Hydrolase</keyword>
<evidence type="ECO:0000256" key="1">
    <source>
        <dbReference type="ARBA" id="ARBA00007072"/>
    </source>
</evidence>
<name>A0A4P8XLX2_9BACL</name>
<evidence type="ECO:0000256" key="4">
    <source>
        <dbReference type="ARBA" id="ARBA00023295"/>
    </source>
</evidence>
<keyword evidence="11" id="KW-1185">Reference proteome</keyword>
<feature type="domain" description="Glycoside hydrolase family 9" evidence="8">
    <location>
        <begin position="96"/>
        <end position="535"/>
    </location>
</feature>
<dbReference type="PANTHER" id="PTHR22298">
    <property type="entry name" value="ENDO-1,4-BETA-GLUCANASE"/>
    <property type="match status" value="1"/>
</dbReference>
<organism evidence="10 11">
    <name type="scientific">Paenibacillus algicola</name>
    <dbReference type="NCBI Taxonomy" id="2565926"/>
    <lineage>
        <taxon>Bacteria</taxon>
        <taxon>Bacillati</taxon>
        <taxon>Bacillota</taxon>
        <taxon>Bacilli</taxon>
        <taxon>Bacillales</taxon>
        <taxon>Paenibacillaceae</taxon>
        <taxon>Paenibacillus</taxon>
    </lineage>
</organism>
<evidence type="ECO:0000313" key="11">
    <source>
        <dbReference type="Proteomes" id="UP000300879"/>
    </source>
</evidence>
<sequence>MSKVKSRGILVNQIGYAAHHVKGLLLTGTEPTFHIYNEMTEELVYSGEAEGPVQDDDSGSVVFQGDFTELQTPGRYYAVASGMERSASFIIEEKPYEELQQGLLKAFYYFRCGTELEEEFAGPWGHAACHTEPGVIYDQASQKLDGNGGWHDAGDYGKYVVPGAKAVADLLLAFELYPAAFTAALPLPESDRIMPDVLHECKVELEWLFKMQNQESGGSYHKLTTRSFPDLHVMPEEDEGELVFSPISATATACHTAVMALAARLYQPYDATFAIECLRSSLNSYRWLDNHPQAPGFTNPEGITTGEYGDDQDVDERFWAAAELYRTTGDEMYHKQLRKLAEEEFSKTELGWADMGGYGTFSYLLNGEGGSDPQVYALLKQQVLAEADRLLKVASHNGYQIAMEEQDYIWGSNMVLLNRAMFVLLACELEPDLRYIELADSHLHYLLGRNVLDVCYVTGFGDRPILYPHHRPSAADAVIEPVPGLVSGGPNRHLNDECLKEQVSGQPAAACFIDHEASYAGNEVTIYWNSPAVFVTAGMNR</sequence>
<evidence type="ECO:0000256" key="5">
    <source>
        <dbReference type="ARBA" id="ARBA00023326"/>
    </source>
</evidence>